<dbReference type="InterPro" id="IPR019734">
    <property type="entry name" value="TPR_rpt"/>
</dbReference>
<feature type="compositionally biased region" description="Basic and acidic residues" evidence="14">
    <location>
        <begin position="159"/>
        <end position="178"/>
    </location>
</feature>
<dbReference type="Gene3D" id="1.25.40.10">
    <property type="entry name" value="Tetratricopeptide repeat domain"/>
    <property type="match status" value="1"/>
</dbReference>
<evidence type="ECO:0000256" key="13">
    <source>
        <dbReference type="SAM" id="Coils"/>
    </source>
</evidence>
<evidence type="ECO:0000256" key="11">
    <source>
        <dbReference type="PROSITE-ProRule" id="PRU00339"/>
    </source>
</evidence>
<keyword evidence="6 11" id="KW-0802">TPR repeat</keyword>
<dbReference type="GO" id="GO:0007018">
    <property type="term" value="P:microtubule-based movement"/>
    <property type="evidence" value="ECO:0007669"/>
    <property type="project" value="TreeGrafter"/>
</dbReference>
<dbReference type="SUPFAM" id="SSF48452">
    <property type="entry name" value="TPR-like"/>
    <property type="match status" value="2"/>
</dbReference>
<dbReference type="Pfam" id="PF13374">
    <property type="entry name" value="TPR_10"/>
    <property type="match status" value="2"/>
</dbReference>
<dbReference type="GO" id="GO:0019894">
    <property type="term" value="F:kinesin binding"/>
    <property type="evidence" value="ECO:0007669"/>
    <property type="project" value="TreeGrafter"/>
</dbReference>
<dbReference type="PANTHER" id="PTHR45783">
    <property type="entry name" value="KINESIN LIGHT CHAIN"/>
    <property type="match status" value="1"/>
</dbReference>
<evidence type="ECO:0000313" key="16">
    <source>
        <dbReference type="Proteomes" id="UP001201812"/>
    </source>
</evidence>
<dbReference type="GO" id="GO:0005871">
    <property type="term" value="C:kinesin complex"/>
    <property type="evidence" value="ECO:0007669"/>
    <property type="project" value="UniProtKB-UniRule"/>
</dbReference>
<evidence type="ECO:0000313" key="15">
    <source>
        <dbReference type="EMBL" id="KAI1720635.1"/>
    </source>
</evidence>
<dbReference type="Pfam" id="PF13424">
    <property type="entry name" value="TPR_12"/>
    <property type="match status" value="2"/>
</dbReference>
<dbReference type="Proteomes" id="UP001201812">
    <property type="component" value="Unassembled WGS sequence"/>
</dbReference>
<organism evidence="15 16">
    <name type="scientific">Ditylenchus destructor</name>
    <dbReference type="NCBI Taxonomy" id="166010"/>
    <lineage>
        <taxon>Eukaryota</taxon>
        <taxon>Metazoa</taxon>
        <taxon>Ecdysozoa</taxon>
        <taxon>Nematoda</taxon>
        <taxon>Chromadorea</taxon>
        <taxon>Rhabditida</taxon>
        <taxon>Tylenchina</taxon>
        <taxon>Tylenchomorpha</taxon>
        <taxon>Sphaerularioidea</taxon>
        <taxon>Anguinidae</taxon>
        <taxon>Anguininae</taxon>
        <taxon>Ditylenchus</taxon>
    </lineage>
</organism>
<dbReference type="EMBL" id="JAKKPZ010000005">
    <property type="protein sequence ID" value="KAI1720635.1"/>
    <property type="molecule type" value="Genomic_DNA"/>
</dbReference>
<keyword evidence="9 12" id="KW-0206">Cytoskeleton</keyword>
<comment type="subunit">
    <text evidence="12">Oligomeric complex composed of two heavy chains and two light chains.</text>
</comment>
<dbReference type="InterPro" id="IPR002151">
    <property type="entry name" value="Kinesin_light"/>
</dbReference>
<feature type="region of interest" description="Disordered" evidence="14">
    <location>
        <begin position="159"/>
        <end position="184"/>
    </location>
</feature>
<accession>A0AAD4NBP0</accession>
<dbReference type="AlphaFoldDB" id="A0AAD4NBP0"/>
<dbReference type="InterPro" id="IPR011990">
    <property type="entry name" value="TPR-like_helical_dom_sf"/>
</dbReference>
<dbReference type="PROSITE" id="PS50005">
    <property type="entry name" value="TPR"/>
    <property type="match status" value="1"/>
</dbReference>
<dbReference type="FunFam" id="1.25.40.10:FF:000003">
    <property type="entry name" value="kinesin light chain isoform X1"/>
    <property type="match status" value="1"/>
</dbReference>
<evidence type="ECO:0000256" key="7">
    <source>
        <dbReference type="ARBA" id="ARBA00023054"/>
    </source>
</evidence>
<feature type="region of interest" description="Disordered" evidence="14">
    <location>
        <begin position="524"/>
        <end position="606"/>
    </location>
</feature>
<feature type="repeat" description="TPR" evidence="11">
    <location>
        <begin position="394"/>
        <end position="427"/>
    </location>
</feature>
<protein>
    <recommendedName>
        <fullName evidence="10 12">Kinesin light chain</fullName>
    </recommendedName>
</protein>
<keyword evidence="16" id="KW-1185">Reference proteome</keyword>
<dbReference type="GO" id="GO:0005874">
    <property type="term" value="C:microtubule"/>
    <property type="evidence" value="ECO:0007669"/>
    <property type="project" value="UniProtKB-UniRule"/>
</dbReference>
<dbReference type="SMART" id="SM00028">
    <property type="entry name" value="TPR"/>
    <property type="match status" value="6"/>
</dbReference>
<proteinExistence type="inferred from homology"/>
<evidence type="ECO:0000256" key="12">
    <source>
        <dbReference type="RuleBase" id="RU367020"/>
    </source>
</evidence>
<keyword evidence="5" id="KW-0677">Repeat</keyword>
<feature type="coiled-coil region" evidence="13">
    <location>
        <begin position="91"/>
        <end position="153"/>
    </location>
</feature>
<comment type="function">
    <text evidence="12">Kinesin is a microtubule-associated force-producing protein that play a role in organelle transport.</text>
</comment>
<comment type="subcellular location">
    <subcellularLocation>
        <location evidence="1 12">Cytoplasm</location>
        <location evidence="1 12">Cytoskeleton</location>
    </subcellularLocation>
</comment>
<dbReference type="PANTHER" id="PTHR45783:SF3">
    <property type="entry name" value="KINESIN LIGHT CHAIN"/>
    <property type="match status" value="1"/>
</dbReference>
<keyword evidence="8 12" id="KW-0505">Motor protein</keyword>
<evidence type="ECO:0000256" key="10">
    <source>
        <dbReference type="ARBA" id="ARBA00067974"/>
    </source>
</evidence>
<evidence type="ECO:0000256" key="8">
    <source>
        <dbReference type="ARBA" id="ARBA00023175"/>
    </source>
</evidence>
<comment type="caution">
    <text evidence="15">The sequence shown here is derived from an EMBL/GenBank/DDBJ whole genome shotgun (WGS) entry which is preliminary data.</text>
</comment>
<keyword evidence="4 12" id="KW-0493">Microtubule</keyword>
<reference evidence="15" key="1">
    <citation type="submission" date="2022-01" db="EMBL/GenBank/DDBJ databases">
        <title>Genome Sequence Resource for Two Populations of Ditylenchus destructor, the Migratory Endoparasitic Phytonematode.</title>
        <authorList>
            <person name="Zhang H."/>
            <person name="Lin R."/>
            <person name="Xie B."/>
        </authorList>
    </citation>
    <scope>NUCLEOTIDE SEQUENCE</scope>
    <source>
        <strain evidence="15">BazhouSP</strain>
    </source>
</reference>
<name>A0AAD4NBP0_9BILA</name>
<evidence type="ECO:0000256" key="1">
    <source>
        <dbReference type="ARBA" id="ARBA00004245"/>
    </source>
</evidence>
<keyword evidence="7 13" id="KW-0175">Coiled coil</keyword>
<comment type="similarity">
    <text evidence="2 12">Belongs to the kinesin light chain family.</text>
</comment>
<evidence type="ECO:0000256" key="9">
    <source>
        <dbReference type="ARBA" id="ARBA00023212"/>
    </source>
</evidence>
<keyword evidence="3 12" id="KW-0963">Cytoplasm</keyword>
<gene>
    <name evidence="15" type="ORF">DdX_04877</name>
</gene>
<evidence type="ECO:0000256" key="6">
    <source>
        <dbReference type="ARBA" id="ARBA00022803"/>
    </source>
</evidence>
<evidence type="ECO:0000256" key="3">
    <source>
        <dbReference type="ARBA" id="ARBA00022490"/>
    </source>
</evidence>
<feature type="compositionally biased region" description="Polar residues" evidence="14">
    <location>
        <begin position="562"/>
        <end position="583"/>
    </location>
</feature>
<sequence>MSVYNAYRLRKIEEFSKMSVGMSQEEILRNTKTVAQGLDALKEEHEAIKSKLLSSVDALSNDERQLIEEKASIMDKNLDSIRLGLEEAQVMMALASHLQNLEAEKQKYKAQVRRLCQENAWIRDELNSTQQLLRQSEQTVAQLEEENKHLQFLNSIKKYDEDQTGEQKESQIEQRPSESHNTTLQELGFGPEEEDDMQGGNQFAQPTPANAMAASASAGYDIPQRLRTLHNLVIQYAAQGRYEVAVPLCKQALEDLEKNSGHDHPDVATMLNILALVYRDQRKYKEAANLLNEALAIRERCLGEDHPAVAATLNNLAVLHGKRGKYKEAEPLCKRALEIREKVLGHDHPDVAKQLNNLALICQNQGMYDEVEKYYRRALEIYEKKLGPDDPNVAKTKNNLSSAYLKQGKYREAESLYKQILTRAHERKYGQVSEDNKPIWQIAEDREENRSTDTGTYQENNGNWQNAMKMDNPAVTTTLKNLGALYRRQGKYQAAETLESAEIAQQEHFNKLLNVESMAASKYSDLAPEPTGPTITAAQGQQGPSGEGSGSGNAVNLGDDVMTQSQMAFSRMTMSQSHSSTGLKSRLFNALGFQSNSDNPGPTPQS</sequence>
<dbReference type="PROSITE" id="PS01160">
    <property type="entry name" value="KINESIN_LIGHT"/>
    <property type="match status" value="1"/>
</dbReference>
<dbReference type="PRINTS" id="PR00381">
    <property type="entry name" value="KINESINLIGHT"/>
</dbReference>
<evidence type="ECO:0000256" key="5">
    <source>
        <dbReference type="ARBA" id="ARBA00022737"/>
    </source>
</evidence>
<evidence type="ECO:0000256" key="14">
    <source>
        <dbReference type="SAM" id="MobiDB-lite"/>
    </source>
</evidence>
<dbReference type="GO" id="GO:0005737">
    <property type="term" value="C:cytoplasm"/>
    <property type="evidence" value="ECO:0007669"/>
    <property type="project" value="TreeGrafter"/>
</dbReference>
<dbReference type="InterPro" id="IPR015792">
    <property type="entry name" value="Kinesin_light_repeat"/>
</dbReference>
<evidence type="ECO:0000256" key="2">
    <source>
        <dbReference type="ARBA" id="ARBA00009622"/>
    </source>
</evidence>
<evidence type="ECO:0000256" key="4">
    <source>
        <dbReference type="ARBA" id="ARBA00022701"/>
    </source>
</evidence>